<comment type="caution">
    <text evidence="2">The sequence shown here is derived from an EMBL/GenBank/DDBJ whole genome shotgun (WGS) entry which is preliminary data.</text>
</comment>
<accession>A0AAV4TTW3</accession>
<dbReference type="PANTHER" id="PTHR47163">
    <property type="entry name" value="DDE_TNP_IS1595 DOMAIN-CONTAINING PROTEIN"/>
    <property type="match status" value="1"/>
</dbReference>
<evidence type="ECO:0000313" key="3">
    <source>
        <dbReference type="Proteomes" id="UP001054837"/>
    </source>
</evidence>
<dbReference type="AlphaFoldDB" id="A0AAV4TTW3"/>
<dbReference type="EMBL" id="BPLQ01010246">
    <property type="protein sequence ID" value="GIY49534.1"/>
    <property type="molecule type" value="Genomic_DNA"/>
</dbReference>
<evidence type="ECO:0000259" key="1">
    <source>
        <dbReference type="Pfam" id="PF12762"/>
    </source>
</evidence>
<gene>
    <name evidence="2" type="primary">AVEN_129288_1</name>
    <name evidence="2" type="ORF">CDAR_565161</name>
</gene>
<protein>
    <submittedName>
        <fullName evidence="2">DDE_Tnp_IS1595 domain-containing protein</fullName>
    </submittedName>
</protein>
<reference evidence="2 3" key="1">
    <citation type="submission" date="2021-06" db="EMBL/GenBank/DDBJ databases">
        <title>Caerostris darwini draft genome.</title>
        <authorList>
            <person name="Kono N."/>
            <person name="Arakawa K."/>
        </authorList>
    </citation>
    <scope>NUCLEOTIDE SEQUENCE [LARGE SCALE GENOMIC DNA]</scope>
</reference>
<sequence>MFTQRDISLEEYFNQSYSVEEPESKKQKLDYLYNPPEKSNNTSSGMKAFQLHDILKKCPIQFCQYLKLIASSVTCYCGQPMNLAFRSGMSDGFQWCCKHKKTHCSTLSIRKGTWFENSRLTIPEILWIAYMWVYQYSYSSIVHETDQTSQTLLQWNLCCQEACKLILESKKNPIGGSDKIVEIFEYIVQDERKSKKQNDKKENNKKRKFCALQHFSTNLICFTLENAKSDTVCEILDEYILSGTTVFGNAWNSFVDLNSVDFEYLTMEKEITFYDFVTKTEIDTIEKFWEIAKRQSPGSNVESGRKFYENFYRKSLFFAPDPFITFLKDIAMIYKPQKETYRKEASKEKHNAS</sequence>
<dbReference type="InterPro" id="IPR053164">
    <property type="entry name" value="IS1016-like_transposase"/>
</dbReference>
<dbReference type="Proteomes" id="UP001054837">
    <property type="component" value="Unassembled WGS sequence"/>
</dbReference>
<organism evidence="2 3">
    <name type="scientific">Caerostris darwini</name>
    <dbReference type="NCBI Taxonomy" id="1538125"/>
    <lineage>
        <taxon>Eukaryota</taxon>
        <taxon>Metazoa</taxon>
        <taxon>Ecdysozoa</taxon>
        <taxon>Arthropoda</taxon>
        <taxon>Chelicerata</taxon>
        <taxon>Arachnida</taxon>
        <taxon>Araneae</taxon>
        <taxon>Araneomorphae</taxon>
        <taxon>Entelegynae</taxon>
        <taxon>Araneoidea</taxon>
        <taxon>Araneidae</taxon>
        <taxon>Caerostris</taxon>
    </lineage>
</organism>
<proteinExistence type="predicted"/>
<dbReference type="Pfam" id="PF12762">
    <property type="entry name" value="DDE_Tnp_IS1595"/>
    <property type="match status" value="1"/>
</dbReference>
<dbReference type="PANTHER" id="PTHR47163:SF2">
    <property type="entry name" value="SI:DKEY-17M8.2"/>
    <property type="match status" value="1"/>
</dbReference>
<dbReference type="InterPro" id="IPR024445">
    <property type="entry name" value="Tnp_ISXO2-like"/>
</dbReference>
<keyword evidence="3" id="KW-1185">Reference proteome</keyword>
<name>A0AAV4TTW3_9ARAC</name>
<evidence type="ECO:0000313" key="2">
    <source>
        <dbReference type="EMBL" id="GIY49534.1"/>
    </source>
</evidence>
<feature type="domain" description="ISXO2-like transposase" evidence="1">
    <location>
        <begin position="191"/>
        <end position="311"/>
    </location>
</feature>